<feature type="domain" description="HTH crp-type" evidence="5">
    <location>
        <begin position="148"/>
        <end position="219"/>
    </location>
</feature>
<dbReference type="InterPro" id="IPR036390">
    <property type="entry name" value="WH_DNA-bd_sf"/>
</dbReference>
<dbReference type="RefSeq" id="WP_379850121.1">
    <property type="nucleotide sequence ID" value="NZ_JBHZPY010000002.1"/>
</dbReference>
<dbReference type="InterPro" id="IPR018490">
    <property type="entry name" value="cNMP-bd_dom_sf"/>
</dbReference>
<evidence type="ECO:0000259" key="4">
    <source>
        <dbReference type="PROSITE" id="PS50042"/>
    </source>
</evidence>
<evidence type="ECO:0000256" key="3">
    <source>
        <dbReference type="ARBA" id="ARBA00023163"/>
    </source>
</evidence>
<dbReference type="PANTHER" id="PTHR24567:SF26">
    <property type="entry name" value="REGULATORY PROTEIN YEIL"/>
    <property type="match status" value="1"/>
</dbReference>
<dbReference type="SUPFAM" id="SSF51206">
    <property type="entry name" value="cAMP-binding domain-like"/>
    <property type="match status" value="1"/>
</dbReference>
<dbReference type="Pfam" id="PF00027">
    <property type="entry name" value="cNMP_binding"/>
    <property type="match status" value="1"/>
</dbReference>
<dbReference type="EMBL" id="JBHZPY010000002">
    <property type="protein sequence ID" value="MFE3870376.1"/>
    <property type="molecule type" value="Genomic_DNA"/>
</dbReference>
<dbReference type="Gene3D" id="2.60.120.10">
    <property type="entry name" value="Jelly Rolls"/>
    <property type="match status" value="1"/>
</dbReference>
<feature type="domain" description="Cyclic nucleotide-binding" evidence="4">
    <location>
        <begin position="14"/>
        <end position="110"/>
    </location>
</feature>
<dbReference type="SMART" id="SM00419">
    <property type="entry name" value="HTH_CRP"/>
    <property type="match status" value="1"/>
</dbReference>
<accession>A0ABW6I287</accession>
<evidence type="ECO:0000256" key="2">
    <source>
        <dbReference type="ARBA" id="ARBA00023125"/>
    </source>
</evidence>
<keyword evidence="2" id="KW-0238">DNA-binding</keyword>
<keyword evidence="7" id="KW-1185">Reference proteome</keyword>
<comment type="caution">
    <text evidence="6">The sequence shown here is derived from an EMBL/GenBank/DDBJ whole genome shotgun (WGS) entry which is preliminary data.</text>
</comment>
<dbReference type="CDD" id="cd00038">
    <property type="entry name" value="CAP_ED"/>
    <property type="match status" value="1"/>
</dbReference>
<sequence>MSKCEQCIVREFSSLKALSKNELVHLSDCKTSRTIKKGEVIFEEGENVNGIYCIKDGVCKLTKLSPNGKDHIVKLVTKGELLGQRSMISEEPVNLSAVALEDMEVCFIPKSEVMSFFDKNNQFSMNVMKTICGDLKEADDHMVNLAQKTVKERLAETLLYLHDTFGKNEDNSLKVQLSRDELASMIGTATESCIRLLSDFKKLGLIELTGKKILLKDINKLKKMAE</sequence>
<dbReference type="SMART" id="SM00100">
    <property type="entry name" value="cNMP"/>
    <property type="match status" value="1"/>
</dbReference>
<gene>
    <name evidence="6" type="ORF">ACFX5F_03985</name>
</gene>
<evidence type="ECO:0000313" key="7">
    <source>
        <dbReference type="Proteomes" id="UP001600107"/>
    </source>
</evidence>
<dbReference type="PROSITE" id="PS51063">
    <property type="entry name" value="HTH_CRP_2"/>
    <property type="match status" value="1"/>
</dbReference>
<dbReference type="SUPFAM" id="SSF46785">
    <property type="entry name" value="Winged helix' DNA-binding domain"/>
    <property type="match status" value="1"/>
</dbReference>
<reference evidence="6 7" key="1">
    <citation type="submission" date="2024-06" db="EMBL/GenBank/DDBJ databases">
        <title>Flavobacterium spp. isolated from glacier.</title>
        <authorList>
            <person name="Han D."/>
        </authorList>
    </citation>
    <scope>NUCLEOTIDE SEQUENCE [LARGE SCALE GENOMIC DNA]</scope>
    <source>
        <strain evidence="6 7">ZS1P70</strain>
    </source>
</reference>
<dbReference type="PROSITE" id="PS50042">
    <property type="entry name" value="CNMP_BINDING_3"/>
    <property type="match status" value="1"/>
</dbReference>
<dbReference type="Pfam" id="PF13545">
    <property type="entry name" value="HTH_Crp_2"/>
    <property type="match status" value="1"/>
</dbReference>
<dbReference type="InterPro" id="IPR000595">
    <property type="entry name" value="cNMP-bd_dom"/>
</dbReference>
<dbReference type="InterPro" id="IPR012318">
    <property type="entry name" value="HTH_CRP"/>
</dbReference>
<protein>
    <submittedName>
        <fullName evidence="6">Crp/Fnr family transcriptional regulator</fullName>
    </submittedName>
</protein>
<name>A0ABW6I287_9FLAO</name>
<evidence type="ECO:0000256" key="1">
    <source>
        <dbReference type="ARBA" id="ARBA00023015"/>
    </source>
</evidence>
<organism evidence="6 7">
    <name type="scientific">Flavobacterium zhoui</name>
    <dbReference type="NCBI Taxonomy" id="3230414"/>
    <lineage>
        <taxon>Bacteria</taxon>
        <taxon>Pseudomonadati</taxon>
        <taxon>Bacteroidota</taxon>
        <taxon>Flavobacteriia</taxon>
        <taxon>Flavobacteriales</taxon>
        <taxon>Flavobacteriaceae</taxon>
        <taxon>Flavobacterium</taxon>
    </lineage>
</organism>
<dbReference type="InterPro" id="IPR050397">
    <property type="entry name" value="Env_Response_Regulators"/>
</dbReference>
<keyword evidence="1" id="KW-0805">Transcription regulation</keyword>
<keyword evidence="3" id="KW-0804">Transcription</keyword>
<dbReference type="Gene3D" id="1.10.10.10">
    <property type="entry name" value="Winged helix-like DNA-binding domain superfamily/Winged helix DNA-binding domain"/>
    <property type="match status" value="1"/>
</dbReference>
<dbReference type="InterPro" id="IPR036388">
    <property type="entry name" value="WH-like_DNA-bd_sf"/>
</dbReference>
<evidence type="ECO:0000259" key="5">
    <source>
        <dbReference type="PROSITE" id="PS51063"/>
    </source>
</evidence>
<dbReference type="Proteomes" id="UP001600107">
    <property type="component" value="Unassembled WGS sequence"/>
</dbReference>
<dbReference type="InterPro" id="IPR014710">
    <property type="entry name" value="RmlC-like_jellyroll"/>
</dbReference>
<evidence type="ECO:0000313" key="6">
    <source>
        <dbReference type="EMBL" id="MFE3870376.1"/>
    </source>
</evidence>
<dbReference type="PANTHER" id="PTHR24567">
    <property type="entry name" value="CRP FAMILY TRANSCRIPTIONAL REGULATORY PROTEIN"/>
    <property type="match status" value="1"/>
</dbReference>
<proteinExistence type="predicted"/>